<evidence type="ECO:0000313" key="2">
    <source>
        <dbReference type="Proteomes" id="UP001054945"/>
    </source>
</evidence>
<protein>
    <submittedName>
        <fullName evidence="1">Uncharacterized protein</fullName>
    </submittedName>
</protein>
<evidence type="ECO:0000313" key="1">
    <source>
        <dbReference type="EMBL" id="GIY52665.1"/>
    </source>
</evidence>
<organism evidence="1 2">
    <name type="scientific">Caerostris extrusa</name>
    <name type="common">Bark spider</name>
    <name type="synonym">Caerostris bankana</name>
    <dbReference type="NCBI Taxonomy" id="172846"/>
    <lineage>
        <taxon>Eukaryota</taxon>
        <taxon>Metazoa</taxon>
        <taxon>Ecdysozoa</taxon>
        <taxon>Arthropoda</taxon>
        <taxon>Chelicerata</taxon>
        <taxon>Arachnida</taxon>
        <taxon>Araneae</taxon>
        <taxon>Araneomorphae</taxon>
        <taxon>Entelegynae</taxon>
        <taxon>Araneoidea</taxon>
        <taxon>Araneidae</taxon>
        <taxon>Caerostris</taxon>
    </lineage>
</organism>
<keyword evidence="2" id="KW-1185">Reference proteome</keyword>
<comment type="caution">
    <text evidence="1">The sequence shown here is derived from an EMBL/GenBank/DDBJ whole genome shotgun (WGS) entry which is preliminary data.</text>
</comment>
<dbReference type="AlphaFoldDB" id="A0AAV4U4K4"/>
<dbReference type="EMBL" id="BPLR01012272">
    <property type="protein sequence ID" value="GIY52665.1"/>
    <property type="molecule type" value="Genomic_DNA"/>
</dbReference>
<accession>A0AAV4U4K4</accession>
<dbReference type="Proteomes" id="UP001054945">
    <property type="component" value="Unassembled WGS sequence"/>
</dbReference>
<proteinExistence type="predicted"/>
<reference evidence="1 2" key="1">
    <citation type="submission" date="2021-06" db="EMBL/GenBank/DDBJ databases">
        <title>Caerostris extrusa draft genome.</title>
        <authorList>
            <person name="Kono N."/>
            <person name="Arakawa K."/>
        </authorList>
    </citation>
    <scope>NUCLEOTIDE SEQUENCE [LARGE SCALE GENOMIC DNA]</scope>
</reference>
<name>A0AAV4U4K4_CAEEX</name>
<sequence length="127" mass="14726">MTLVTVSECCVKKLELLQNRHLGWIFGAVKTIPIDSVLLLTNRRPIQTIIEERALYCIKKNKSSESFVGLAPLFRSRLLSKIPLEKWNYNGTLSYLSFFSMHGSTEFYVVLLLHFSYQLHCYPAIRK</sequence>
<gene>
    <name evidence="1" type="ORF">CEXT_140921</name>
</gene>